<protein>
    <submittedName>
        <fullName evidence="1">Uncharacterized protein</fullName>
    </submittedName>
</protein>
<name>A0AA88AXU0_FICCA</name>
<sequence>MRQGASSYIWLELCNKPCEDKGGRACTKKLVDVQKPKIWQSSSTHGWDVAFINKLVGGTSSQ</sequence>
<dbReference type="Gramene" id="FCD_00024256-RA">
    <property type="protein sequence ID" value="FCD_00024256-RA:cds"/>
    <property type="gene ID" value="FCD_00024256"/>
</dbReference>
<dbReference type="AlphaFoldDB" id="A0AA88AXU0"/>
<dbReference type="EMBL" id="BTGU01000036">
    <property type="protein sequence ID" value="GMN51171.1"/>
    <property type="molecule type" value="Genomic_DNA"/>
</dbReference>
<accession>A0AA88AXU0</accession>
<proteinExistence type="predicted"/>
<comment type="caution">
    <text evidence="1">The sequence shown here is derived from an EMBL/GenBank/DDBJ whole genome shotgun (WGS) entry which is preliminary data.</text>
</comment>
<keyword evidence="2" id="KW-1185">Reference proteome</keyword>
<gene>
    <name evidence="1" type="ORF">TIFTF001_020326</name>
</gene>
<evidence type="ECO:0000313" key="2">
    <source>
        <dbReference type="Proteomes" id="UP001187192"/>
    </source>
</evidence>
<dbReference type="Proteomes" id="UP001187192">
    <property type="component" value="Unassembled WGS sequence"/>
</dbReference>
<organism evidence="1 2">
    <name type="scientific">Ficus carica</name>
    <name type="common">Common fig</name>
    <dbReference type="NCBI Taxonomy" id="3494"/>
    <lineage>
        <taxon>Eukaryota</taxon>
        <taxon>Viridiplantae</taxon>
        <taxon>Streptophyta</taxon>
        <taxon>Embryophyta</taxon>
        <taxon>Tracheophyta</taxon>
        <taxon>Spermatophyta</taxon>
        <taxon>Magnoliopsida</taxon>
        <taxon>eudicotyledons</taxon>
        <taxon>Gunneridae</taxon>
        <taxon>Pentapetalae</taxon>
        <taxon>rosids</taxon>
        <taxon>fabids</taxon>
        <taxon>Rosales</taxon>
        <taxon>Moraceae</taxon>
        <taxon>Ficeae</taxon>
        <taxon>Ficus</taxon>
    </lineage>
</organism>
<reference evidence="1" key="1">
    <citation type="submission" date="2023-07" db="EMBL/GenBank/DDBJ databases">
        <title>draft genome sequence of fig (Ficus carica).</title>
        <authorList>
            <person name="Takahashi T."/>
            <person name="Nishimura K."/>
        </authorList>
    </citation>
    <scope>NUCLEOTIDE SEQUENCE</scope>
</reference>
<dbReference type="Gramene" id="FCD_00020974-RA">
    <property type="protein sequence ID" value="FCD_00020974-RA:cds"/>
    <property type="gene ID" value="FCD_00020974"/>
</dbReference>
<evidence type="ECO:0000313" key="1">
    <source>
        <dbReference type="EMBL" id="GMN51171.1"/>
    </source>
</evidence>